<comment type="caution">
    <text evidence="1">The sequence shown here is derived from an EMBL/GenBank/DDBJ whole genome shotgun (WGS) entry which is preliminary data.</text>
</comment>
<sequence length="167" mass="18720">MQNLIKNRAVVNGDSWRLVRSADEEFSIKEDVILPLAVYLECKDKPHEGRLAVWLAPEQDVAELQPHLAGLPLVAIDFPAFSDGRGYSHARLLRERHAYQGELRAIGDVLRDQLSYMAQVGFDAFVIRADRDAANALAGLDDFSEQYQATVLQPVPLLRRRVSLIVA</sequence>
<reference evidence="1 2" key="1">
    <citation type="submission" date="2023-01" db="EMBL/GenBank/DDBJ databases">
        <title>Novel species of the genus Vogesella isolated from rivers.</title>
        <authorList>
            <person name="Lu H."/>
        </authorList>
    </citation>
    <scope>NUCLEOTIDE SEQUENCE [LARGE SCALE GENOMIC DNA]</scope>
    <source>
        <strain evidence="1 2">DC21W</strain>
    </source>
</reference>
<dbReference type="RefSeq" id="WP_272751742.1">
    <property type="nucleotide sequence ID" value="NZ_JAQQLF010000010.1"/>
</dbReference>
<accession>A0ABT5IXW7</accession>
<evidence type="ECO:0000313" key="1">
    <source>
        <dbReference type="EMBL" id="MDC7717420.1"/>
    </source>
</evidence>
<dbReference type="Pfam" id="PF06073">
    <property type="entry name" value="DUF934"/>
    <property type="match status" value="1"/>
</dbReference>
<name>A0ABT5IXW7_9NEIS</name>
<proteinExistence type="predicted"/>
<organism evidence="1 2">
    <name type="scientific">Vogesella aquatica</name>
    <dbReference type="NCBI Taxonomy" id="2984206"/>
    <lineage>
        <taxon>Bacteria</taxon>
        <taxon>Pseudomonadati</taxon>
        <taxon>Pseudomonadota</taxon>
        <taxon>Betaproteobacteria</taxon>
        <taxon>Neisseriales</taxon>
        <taxon>Chromobacteriaceae</taxon>
        <taxon>Vogesella</taxon>
    </lineage>
</organism>
<gene>
    <name evidence="1" type="ORF">PQU95_09370</name>
</gene>
<keyword evidence="2" id="KW-1185">Reference proteome</keyword>
<dbReference type="PIRSF" id="PIRSF030820">
    <property type="entry name" value="UCP030820"/>
    <property type="match status" value="1"/>
</dbReference>
<evidence type="ECO:0000313" key="2">
    <source>
        <dbReference type="Proteomes" id="UP001219956"/>
    </source>
</evidence>
<dbReference type="InterPro" id="IPR008318">
    <property type="entry name" value="UCP030820"/>
</dbReference>
<dbReference type="EMBL" id="JAQQLF010000010">
    <property type="protein sequence ID" value="MDC7717420.1"/>
    <property type="molecule type" value="Genomic_DNA"/>
</dbReference>
<protein>
    <submittedName>
        <fullName evidence="1">DUF934 domain-containing protein</fullName>
    </submittedName>
</protein>
<dbReference type="Proteomes" id="UP001219956">
    <property type="component" value="Unassembled WGS sequence"/>
</dbReference>